<feature type="transmembrane region" description="Helical" evidence="1">
    <location>
        <begin position="411"/>
        <end position="434"/>
    </location>
</feature>
<keyword evidence="4" id="KW-1185">Reference proteome</keyword>
<keyword evidence="1" id="KW-0812">Transmembrane</keyword>
<name>A0ABU3EU14_9ENTE</name>
<evidence type="ECO:0000313" key="3">
    <source>
        <dbReference type="EMBL" id="MDT2597843.1"/>
    </source>
</evidence>
<feature type="transmembrane region" description="Helical" evidence="1">
    <location>
        <begin position="326"/>
        <end position="345"/>
    </location>
</feature>
<dbReference type="NCBIfam" id="TIGR02675">
    <property type="entry name" value="tape_meas_nterm"/>
    <property type="match status" value="1"/>
</dbReference>
<feature type="transmembrane region" description="Helical" evidence="1">
    <location>
        <begin position="365"/>
        <end position="390"/>
    </location>
</feature>
<evidence type="ECO:0000256" key="1">
    <source>
        <dbReference type="SAM" id="Phobius"/>
    </source>
</evidence>
<organism evidence="3 4">
    <name type="scientific">Enterococcus dongliensis</name>
    <dbReference type="NCBI Taxonomy" id="2559925"/>
    <lineage>
        <taxon>Bacteria</taxon>
        <taxon>Bacillati</taxon>
        <taxon>Bacillota</taxon>
        <taxon>Bacilli</taxon>
        <taxon>Lactobacillales</taxon>
        <taxon>Enterococcaceae</taxon>
        <taxon>Enterococcus</taxon>
    </lineage>
</organism>
<evidence type="ECO:0000313" key="4">
    <source>
        <dbReference type="Proteomes" id="UP001256547"/>
    </source>
</evidence>
<accession>A0ABU3EU14</accession>
<dbReference type="InterPro" id="IPR016024">
    <property type="entry name" value="ARM-type_fold"/>
</dbReference>
<evidence type="ECO:0000259" key="2">
    <source>
        <dbReference type="Pfam" id="PF20155"/>
    </source>
</evidence>
<dbReference type="RefSeq" id="WP_311859273.1">
    <property type="nucleotide sequence ID" value="NZ_JARPYR010000036.1"/>
</dbReference>
<dbReference type="Proteomes" id="UP001256547">
    <property type="component" value="Unassembled WGS sequence"/>
</dbReference>
<dbReference type="Pfam" id="PF20155">
    <property type="entry name" value="TMP_3"/>
    <property type="match status" value="1"/>
</dbReference>
<dbReference type="PANTHER" id="PTHR37813:SF1">
    <property type="entry name" value="FELS-2 PROPHAGE PROTEIN"/>
    <property type="match status" value="1"/>
</dbReference>
<dbReference type="InterPro" id="IPR013491">
    <property type="entry name" value="Tape_meas_N"/>
</dbReference>
<dbReference type="SUPFAM" id="SSF48371">
    <property type="entry name" value="ARM repeat"/>
    <property type="match status" value="1"/>
</dbReference>
<keyword evidence="1" id="KW-0472">Membrane</keyword>
<dbReference type="PANTHER" id="PTHR37813">
    <property type="entry name" value="FELS-2 PROPHAGE PROTEIN"/>
    <property type="match status" value="1"/>
</dbReference>
<proteinExistence type="predicted"/>
<dbReference type="Gene3D" id="1.20.120.20">
    <property type="entry name" value="Apolipoprotein"/>
    <property type="match status" value="2"/>
</dbReference>
<protein>
    <submittedName>
        <fullName evidence="3">Tape measure protein</fullName>
    </submittedName>
</protein>
<gene>
    <name evidence="3" type="ORF">P7D39_12625</name>
</gene>
<reference evidence="3 4" key="1">
    <citation type="submission" date="2023-03" db="EMBL/GenBank/DDBJ databases">
        <authorList>
            <person name="Shen W."/>
            <person name="Cai J."/>
        </authorList>
    </citation>
    <scope>NUCLEOTIDE SEQUENCE [LARGE SCALE GENOMIC DNA]</scope>
    <source>
        <strain evidence="3 4">P72-2</strain>
    </source>
</reference>
<sequence>MESYSVEAILSATDKNFTSTMKNADKSMSSLDSNSKKTRTSILDIAKGMGVFSVIQGGINLAKNAVVGLGTELSASSATWKTFTGNMENLGKSKSEIASVKKELQDFATQTIYSASDMATTYSQLEAVGIKSSNKLVKGFGGLAAAAENPKQAMKTLSQQATQMAAKPTVQWMDFKLMLEQTPAGMAAVAKTMGMTTSELVKNVQDGTVKTQDFFDAVTKTGTNDTFGKMATEYKTVGQAVDGLKETLVTKLQPAFDKVSGVGIKAVEGIIGKLEKFNFDKFVSTISAGATKVIDYFKKIWESLKKGLEGFDTTGFKKIFDTVVSIAKVAFGVILAILPTVVEWIGKLATFFSKVVTAIQPFLPILLPIIGAWAAFMIQLKGISAVILMFKNLATAIKGIMTTFKILTAIMAANPFVLIVGAIVGLVAAFVYLWKTNEKFRDFWIDVWEMIKKAVGVAVDWITAKWGKLASWFSKTWDSIKSGANDAFSIIKNVPGKAADQIKSKWSDMKGFFSDIWSGVKENASSTWSSVVEAISPYVSAITDVFQPMITFFSNLWTQIGSMAESAWEIIKTVVMGPILLLTDLITVDFTQLKEDAAMLWQTLSENVMNIVSNFVAIVSGYYTALKDTAINLWNVIASTIKNLWASFTSWLSQTTDNVVNSVKQGWNNLKQGTIDSFNSAVQAGKNAWQSFKDWMKNTVDNIVQGAVNGWNNLKQWTINTFNNIVAGAQQAWSNFKQGVMDLVNSARNTFDQLRNINLLDIGRAIMDGFFNGLKSAWGKVKNFVSGIGDWIREHKGPMRVDKKLLMPAGNAIMDGLNAGLNNGFGAVQSNVSSMADRLTTNFDIGGKMAQMNGSIDGVVQHEVSYGSHNKPAVFNVNIGNQNFKAFVDDISKAQGQEREINLAF</sequence>
<dbReference type="EMBL" id="JARPYR010000036">
    <property type="protein sequence ID" value="MDT2597843.1"/>
    <property type="molecule type" value="Genomic_DNA"/>
</dbReference>
<feature type="domain" description="Tape measure protein N-terminal" evidence="2">
    <location>
        <begin position="75"/>
        <end position="248"/>
    </location>
</feature>
<keyword evidence="1" id="KW-1133">Transmembrane helix</keyword>
<comment type="caution">
    <text evidence="3">The sequence shown here is derived from an EMBL/GenBank/DDBJ whole genome shotgun (WGS) entry which is preliminary data.</text>
</comment>